<dbReference type="RefSeq" id="WP_082085135.1">
    <property type="nucleotide sequence ID" value="NZ_CP009933.1"/>
</dbReference>
<dbReference type="KEGG" id="csq:CSCA_4710"/>
<name>A0A0E3JRQ3_CLOSL</name>
<evidence type="ECO:0000256" key="2">
    <source>
        <dbReference type="ARBA" id="ARBA00022525"/>
    </source>
</evidence>
<feature type="compositionally biased region" description="Low complexity" evidence="4">
    <location>
        <begin position="251"/>
        <end position="265"/>
    </location>
</feature>
<evidence type="ECO:0000256" key="4">
    <source>
        <dbReference type="SAM" id="MobiDB-lite"/>
    </source>
</evidence>
<organism evidence="6 7">
    <name type="scientific">Clostridium scatologenes</name>
    <dbReference type="NCBI Taxonomy" id="1548"/>
    <lineage>
        <taxon>Bacteria</taxon>
        <taxon>Bacillati</taxon>
        <taxon>Bacillota</taxon>
        <taxon>Clostridia</taxon>
        <taxon>Eubacteriales</taxon>
        <taxon>Clostridiaceae</taxon>
        <taxon>Clostridium</taxon>
    </lineage>
</organism>
<comment type="subcellular location">
    <subcellularLocation>
        <location evidence="1">Secreted</location>
    </subcellularLocation>
</comment>
<keyword evidence="3" id="KW-0732">Signal</keyword>
<dbReference type="Gene3D" id="2.60.120.40">
    <property type="match status" value="2"/>
</dbReference>
<dbReference type="EMBL" id="CP009933">
    <property type="protein sequence ID" value="AKA71835.1"/>
    <property type="molecule type" value="Genomic_DNA"/>
</dbReference>
<dbReference type="STRING" id="1548.CSCA_4710"/>
<dbReference type="AlphaFoldDB" id="A0A0E3JRQ3"/>
<protein>
    <submittedName>
        <fullName evidence="6">Cell surface glycoprotein</fullName>
    </submittedName>
</protein>
<dbReference type="InterPro" id="IPR050149">
    <property type="entry name" value="Collagen_superfamily"/>
</dbReference>
<gene>
    <name evidence="6" type="ORF">CSCA_4710</name>
</gene>
<sequence>MSNIGIQVQKTTGGSLSPNSPVIFDNILINLSGNITYNTSTGEFTILQPGKYYFTWWVATQSVVGANQANFVITPSNGAAIVGNSPLKTGELYGDALIEVVTAPVIVTLNNSNLGVVSYASAASIKANLTVLDVSGIPGPTGPTGPAGGPTGPTGATGPAGGPAGPTGPIGPTGPTGALGPTGHTGAKGAQGAQGLQGIQGPTGSTGSQGPQGLVGSQGIQGPQGVQGVTGPQGIPGVTGPIGPAGGPTGPTGATGITGIQGVTGPTGATGVTGIQGVTGPTGATGVTGIQGITGPTGATGVTGIQGITGPTGATGATGIQGVTGATGVTGIQGITGPTGATGATGIQGITGPTGATGATGIQGVTGPTGATGVTGIQGVTGPTGATGLSVLSGNGAPTLAIGTIGDTYIDTSTGEVYQKVVSPIPPTVRTIPSPSGATLNVGTGQTYATIDAALAAASNGDRILLTAETFTIMSTINVNKSVTIEGQGIASTIVETTNNSVQTMFNITVSNVVIKNMKIIQNFPVLTSVETVIGINNLSATGIYIDSCEISITELGIGIKATEFQISNCKFTYAPMGSLNNGNYYIILSSTSGKSIIYNNTFIAVSGDTRTRFIIITNIAVSSGTLQGELLISNNSQLISPYTLRHLLVMEEFLGSDFQLFIDNNTTINEGNVPVLLFNVNNNIFSFIEASGNSVQNTAGKGLIGVDGSSTGSTVAYASNNTIANQTWTSGWNTATVPASFIIGYNTTIIPAPVYPLESSYWQDTGNNLKGPSFNAYAMVHDTASNSVAPGNAILFDTTDLSSEITYSAATGNFTIASIGQYLVNWWTAISNSSGLAIKLIVNLIQTSPSSIVISKAITSSTIPNGNDSVIFGTAILNVTSANSVFQFQNGSSGNITMILTDGYSAVVTIARIN</sequence>
<dbReference type="InterPro" id="IPR011050">
    <property type="entry name" value="Pectin_lyase_fold/virulence"/>
</dbReference>
<dbReference type="PANTHER" id="PTHR24023:SF1095">
    <property type="entry name" value="EGF-LIKE DOMAIN-CONTAINING PROTEIN"/>
    <property type="match status" value="1"/>
</dbReference>
<dbReference type="Proteomes" id="UP000033115">
    <property type="component" value="Chromosome"/>
</dbReference>
<feature type="compositionally biased region" description="Polar residues" evidence="4">
    <location>
        <begin position="202"/>
        <end position="211"/>
    </location>
</feature>
<dbReference type="InterPro" id="IPR008983">
    <property type="entry name" value="Tumour_necrosis_fac-like_dom"/>
</dbReference>
<dbReference type="InterPro" id="IPR008160">
    <property type="entry name" value="Collagen"/>
</dbReference>
<evidence type="ECO:0000313" key="6">
    <source>
        <dbReference type="EMBL" id="AKA71835.1"/>
    </source>
</evidence>
<proteinExistence type="predicted"/>
<dbReference type="GO" id="GO:0005615">
    <property type="term" value="C:extracellular space"/>
    <property type="evidence" value="ECO:0007669"/>
    <property type="project" value="TreeGrafter"/>
</dbReference>
<feature type="compositionally biased region" description="Low complexity" evidence="4">
    <location>
        <begin position="173"/>
        <end position="200"/>
    </location>
</feature>
<evidence type="ECO:0000256" key="3">
    <source>
        <dbReference type="ARBA" id="ARBA00022729"/>
    </source>
</evidence>
<dbReference type="SUPFAM" id="SSF51126">
    <property type="entry name" value="Pectin lyase-like"/>
    <property type="match status" value="1"/>
</dbReference>
<dbReference type="SUPFAM" id="SSF49842">
    <property type="entry name" value="TNF-like"/>
    <property type="match status" value="1"/>
</dbReference>
<accession>A0A0E3JRQ3</accession>
<dbReference type="GO" id="GO:0031012">
    <property type="term" value="C:extracellular matrix"/>
    <property type="evidence" value="ECO:0007669"/>
    <property type="project" value="TreeGrafter"/>
</dbReference>
<dbReference type="Pfam" id="PF01391">
    <property type="entry name" value="Collagen"/>
    <property type="match status" value="2"/>
</dbReference>
<keyword evidence="2" id="KW-0964">Secreted</keyword>
<evidence type="ECO:0000259" key="5">
    <source>
        <dbReference type="Pfam" id="PF00386"/>
    </source>
</evidence>
<dbReference type="HOGENOM" id="CLU_318011_0_0_9"/>
<feature type="region of interest" description="Disordered" evidence="4">
    <location>
        <begin position="139"/>
        <end position="265"/>
    </location>
</feature>
<keyword evidence="7" id="KW-1185">Reference proteome</keyword>
<feature type="compositionally biased region" description="Low complexity" evidence="4">
    <location>
        <begin position="218"/>
        <end position="242"/>
    </location>
</feature>
<feature type="domain" description="C1q" evidence="5">
    <location>
        <begin position="17"/>
        <end position="59"/>
    </location>
</feature>
<evidence type="ECO:0000256" key="1">
    <source>
        <dbReference type="ARBA" id="ARBA00004613"/>
    </source>
</evidence>
<reference evidence="6 7" key="1">
    <citation type="journal article" date="2015" name="J. Biotechnol.">
        <title>Complete genome sequence of a malodorant-producing acetogen, Clostridium scatologenes ATCC 25775(T).</title>
        <authorList>
            <person name="Zhu Z."/>
            <person name="Guo T."/>
            <person name="Zheng H."/>
            <person name="Song T."/>
            <person name="Ouyang P."/>
            <person name="Xie J."/>
        </authorList>
    </citation>
    <scope>NUCLEOTIDE SEQUENCE [LARGE SCALE GENOMIC DNA]</scope>
    <source>
        <strain evidence="6 7">ATCC 25775</strain>
    </source>
</reference>
<dbReference type="PANTHER" id="PTHR24023">
    <property type="entry name" value="COLLAGEN ALPHA"/>
    <property type="match status" value="1"/>
</dbReference>
<dbReference type="InterPro" id="IPR001073">
    <property type="entry name" value="C1q_dom"/>
</dbReference>
<dbReference type="GO" id="GO:0030198">
    <property type="term" value="P:extracellular matrix organization"/>
    <property type="evidence" value="ECO:0007669"/>
    <property type="project" value="TreeGrafter"/>
</dbReference>
<evidence type="ECO:0000313" key="7">
    <source>
        <dbReference type="Proteomes" id="UP000033115"/>
    </source>
</evidence>
<dbReference type="Pfam" id="PF00386">
    <property type="entry name" value="C1q"/>
    <property type="match status" value="1"/>
</dbReference>
<dbReference type="GO" id="GO:0030020">
    <property type="term" value="F:extracellular matrix structural constituent conferring tensile strength"/>
    <property type="evidence" value="ECO:0007669"/>
    <property type="project" value="TreeGrafter"/>
</dbReference>